<dbReference type="PANTHER" id="PTHR46797:SF1">
    <property type="entry name" value="METHYLPHOSPHONATE SYNTHASE"/>
    <property type="match status" value="1"/>
</dbReference>
<dbReference type="EMBL" id="AEJF01000113">
    <property type="protein sequence ID" value="KLU24898.1"/>
    <property type="molecule type" value="Genomic_DNA"/>
</dbReference>
<reference evidence="3 4" key="1">
    <citation type="journal article" date="2015" name="Genome Announc.">
        <title>Draft Genome Sequence of Burkholderia sp. Strain PML1(12), an Ectomycorrhizosphere-Inhabiting Bacterium with Effective Mineral-Weathering Ability.</title>
        <authorList>
            <person name="Uroz S."/>
            <person name="Oger P."/>
        </authorList>
    </citation>
    <scope>NUCLEOTIDE SEQUENCE [LARGE SCALE GENOMIC DNA]</scope>
    <source>
        <strain evidence="4">PML1(12)</strain>
    </source>
</reference>
<dbReference type="CDD" id="cd00093">
    <property type="entry name" value="HTH_XRE"/>
    <property type="match status" value="1"/>
</dbReference>
<dbReference type="GO" id="GO:0003700">
    <property type="term" value="F:DNA-binding transcription factor activity"/>
    <property type="evidence" value="ECO:0007669"/>
    <property type="project" value="TreeGrafter"/>
</dbReference>
<sequence length="101" mass="11095">MNLGRAIALCRKQRGYSQAQLAEKADISISYLSLLEQNKRKDPTLSVIQKISEALAIPSGILFFLAADQTELSGLPVDLQEKLSFAALQLLNEQPPEQALI</sequence>
<name>A0A0J1FY72_9BURK</name>
<accession>A0A0J1FY72</accession>
<dbReference type="Proteomes" id="UP000035963">
    <property type="component" value="Unassembled WGS sequence"/>
</dbReference>
<dbReference type="InterPro" id="IPR010982">
    <property type="entry name" value="Lambda_DNA-bd_dom_sf"/>
</dbReference>
<dbReference type="PANTHER" id="PTHR46797">
    <property type="entry name" value="HTH-TYPE TRANSCRIPTIONAL REGULATOR"/>
    <property type="match status" value="1"/>
</dbReference>
<dbReference type="GO" id="GO:0005829">
    <property type="term" value="C:cytosol"/>
    <property type="evidence" value="ECO:0007669"/>
    <property type="project" value="TreeGrafter"/>
</dbReference>
<dbReference type="RefSeq" id="WP_047847938.1">
    <property type="nucleotide sequence ID" value="NZ_AEJF01000113.1"/>
</dbReference>
<dbReference type="GO" id="GO:0003677">
    <property type="term" value="F:DNA binding"/>
    <property type="evidence" value="ECO:0007669"/>
    <property type="project" value="UniProtKB-KW"/>
</dbReference>
<dbReference type="SUPFAM" id="SSF47413">
    <property type="entry name" value="lambda repressor-like DNA-binding domains"/>
    <property type="match status" value="1"/>
</dbReference>
<gene>
    <name evidence="3" type="ORF">EOS_17500</name>
</gene>
<organism evidence="3 4">
    <name type="scientific">Caballeronia mineralivorans PML1(12)</name>
    <dbReference type="NCBI Taxonomy" id="908627"/>
    <lineage>
        <taxon>Bacteria</taxon>
        <taxon>Pseudomonadati</taxon>
        <taxon>Pseudomonadota</taxon>
        <taxon>Betaproteobacteria</taxon>
        <taxon>Burkholderiales</taxon>
        <taxon>Burkholderiaceae</taxon>
        <taxon>Caballeronia</taxon>
    </lineage>
</organism>
<evidence type="ECO:0000256" key="1">
    <source>
        <dbReference type="ARBA" id="ARBA00023125"/>
    </source>
</evidence>
<keyword evidence="1" id="KW-0238">DNA-binding</keyword>
<dbReference type="SMART" id="SM00530">
    <property type="entry name" value="HTH_XRE"/>
    <property type="match status" value="1"/>
</dbReference>
<dbReference type="PROSITE" id="PS50943">
    <property type="entry name" value="HTH_CROC1"/>
    <property type="match status" value="1"/>
</dbReference>
<proteinExistence type="predicted"/>
<dbReference type="InterPro" id="IPR001387">
    <property type="entry name" value="Cro/C1-type_HTH"/>
</dbReference>
<keyword evidence="4" id="KW-1185">Reference proteome</keyword>
<dbReference type="InterPro" id="IPR050807">
    <property type="entry name" value="TransReg_Diox_bact_type"/>
</dbReference>
<feature type="domain" description="HTH cro/C1-type" evidence="2">
    <location>
        <begin position="7"/>
        <end position="62"/>
    </location>
</feature>
<protein>
    <recommendedName>
        <fullName evidence="2">HTH cro/C1-type domain-containing protein</fullName>
    </recommendedName>
</protein>
<evidence type="ECO:0000259" key="2">
    <source>
        <dbReference type="PROSITE" id="PS50943"/>
    </source>
</evidence>
<dbReference type="Gene3D" id="1.10.260.40">
    <property type="entry name" value="lambda repressor-like DNA-binding domains"/>
    <property type="match status" value="1"/>
</dbReference>
<dbReference type="Pfam" id="PF01381">
    <property type="entry name" value="HTH_3"/>
    <property type="match status" value="1"/>
</dbReference>
<evidence type="ECO:0000313" key="4">
    <source>
        <dbReference type="Proteomes" id="UP000035963"/>
    </source>
</evidence>
<comment type="caution">
    <text evidence="3">The sequence shown here is derived from an EMBL/GenBank/DDBJ whole genome shotgun (WGS) entry which is preliminary data.</text>
</comment>
<evidence type="ECO:0000313" key="3">
    <source>
        <dbReference type="EMBL" id="KLU24898.1"/>
    </source>
</evidence>
<dbReference type="AlphaFoldDB" id="A0A0J1FY72"/>
<dbReference type="OrthoDB" id="7477860at2"/>